<name>A0A5C3LRA4_9AGAR</name>
<feature type="compositionally biased region" description="Low complexity" evidence="1">
    <location>
        <begin position="75"/>
        <end position="88"/>
    </location>
</feature>
<proteinExistence type="predicted"/>
<reference evidence="2 3" key="1">
    <citation type="journal article" date="2019" name="Nat. Ecol. Evol.">
        <title>Megaphylogeny resolves global patterns of mushroom evolution.</title>
        <authorList>
            <person name="Varga T."/>
            <person name="Krizsan K."/>
            <person name="Foldi C."/>
            <person name="Dima B."/>
            <person name="Sanchez-Garcia M."/>
            <person name="Sanchez-Ramirez S."/>
            <person name="Szollosi G.J."/>
            <person name="Szarkandi J.G."/>
            <person name="Papp V."/>
            <person name="Albert L."/>
            <person name="Andreopoulos W."/>
            <person name="Angelini C."/>
            <person name="Antonin V."/>
            <person name="Barry K.W."/>
            <person name="Bougher N.L."/>
            <person name="Buchanan P."/>
            <person name="Buyck B."/>
            <person name="Bense V."/>
            <person name="Catcheside P."/>
            <person name="Chovatia M."/>
            <person name="Cooper J."/>
            <person name="Damon W."/>
            <person name="Desjardin D."/>
            <person name="Finy P."/>
            <person name="Geml J."/>
            <person name="Haridas S."/>
            <person name="Hughes K."/>
            <person name="Justo A."/>
            <person name="Karasinski D."/>
            <person name="Kautmanova I."/>
            <person name="Kiss B."/>
            <person name="Kocsube S."/>
            <person name="Kotiranta H."/>
            <person name="LaButti K.M."/>
            <person name="Lechner B.E."/>
            <person name="Liimatainen K."/>
            <person name="Lipzen A."/>
            <person name="Lukacs Z."/>
            <person name="Mihaltcheva S."/>
            <person name="Morgado L.N."/>
            <person name="Niskanen T."/>
            <person name="Noordeloos M.E."/>
            <person name="Ohm R.A."/>
            <person name="Ortiz-Santana B."/>
            <person name="Ovrebo C."/>
            <person name="Racz N."/>
            <person name="Riley R."/>
            <person name="Savchenko A."/>
            <person name="Shiryaev A."/>
            <person name="Soop K."/>
            <person name="Spirin V."/>
            <person name="Szebenyi C."/>
            <person name="Tomsovsky M."/>
            <person name="Tulloss R.E."/>
            <person name="Uehling J."/>
            <person name="Grigoriev I.V."/>
            <person name="Vagvolgyi C."/>
            <person name="Papp T."/>
            <person name="Martin F.M."/>
            <person name="Miettinen O."/>
            <person name="Hibbett D.S."/>
            <person name="Nagy L.G."/>
        </authorList>
    </citation>
    <scope>NUCLEOTIDE SEQUENCE [LARGE SCALE GENOMIC DNA]</scope>
    <source>
        <strain evidence="2 3">CBS 166.37</strain>
    </source>
</reference>
<dbReference type="AlphaFoldDB" id="A0A5C3LRA4"/>
<evidence type="ECO:0000313" key="3">
    <source>
        <dbReference type="Proteomes" id="UP000308652"/>
    </source>
</evidence>
<feature type="compositionally biased region" description="Polar residues" evidence="1">
    <location>
        <begin position="126"/>
        <end position="138"/>
    </location>
</feature>
<keyword evidence="3" id="KW-1185">Reference proteome</keyword>
<dbReference type="Proteomes" id="UP000308652">
    <property type="component" value="Unassembled WGS sequence"/>
</dbReference>
<feature type="compositionally biased region" description="Basic residues" evidence="1">
    <location>
        <begin position="34"/>
        <end position="43"/>
    </location>
</feature>
<dbReference type="EMBL" id="ML213806">
    <property type="protein sequence ID" value="TFK31251.1"/>
    <property type="molecule type" value="Genomic_DNA"/>
</dbReference>
<evidence type="ECO:0000313" key="2">
    <source>
        <dbReference type="EMBL" id="TFK31251.1"/>
    </source>
</evidence>
<sequence length="316" mass="34075">MPTTRAQENLSNAATVPNSNAIPDPAPEPIIPSKKTKKTKKTSVQHLKEDLTAEAAGPPAKLTCTEHILEESESPPELLLLQDLLEFPPELPPPEITVNHSDSDSDSGSGSISPKEFLSELPPLKSTANHSASGSDSGSEFEVNVGSTSDESENMITPHKIADGKHPRPNSPISPSISKNIKSGLSVAHSSASSATSECPTCESSSASFQSELPAIEDDLQVYNMADKYNEMDIDFATPQPVHDVQSKLAPVLEKLSGHYSPVAKSSPYIFVNEDNIWSIKGWYNKAIIENETIDWIASPSSQLTLPILIVYIFYA</sequence>
<protein>
    <submittedName>
        <fullName evidence="2">Uncharacterized protein</fullName>
    </submittedName>
</protein>
<evidence type="ECO:0000256" key="1">
    <source>
        <dbReference type="SAM" id="MobiDB-lite"/>
    </source>
</evidence>
<feature type="compositionally biased region" description="Polar residues" evidence="1">
    <location>
        <begin position="1"/>
        <end position="20"/>
    </location>
</feature>
<feature type="region of interest" description="Disordered" evidence="1">
    <location>
        <begin position="1"/>
        <end position="179"/>
    </location>
</feature>
<gene>
    <name evidence="2" type="ORF">BDQ12DRAFT_672010</name>
</gene>
<dbReference type="STRING" id="68775.A0A5C3LRA4"/>
<accession>A0A5C3LRA4</accession>
<organism evidence="2 3">
    <name type="scientific">Crucibulum laeve</name>
    <dbReference type="NCBI Taxonomy" id="68775"/>
    <lineage>
        <taxon>Eukaryota</taxon>
        <taxon>Fungi</taxon>
        <taxon>Dikarya</taxon>
        <taxon>Basidiomycota</taxon>
        <taxon>Agaricomycotina</taxon>
        <taxon>Agaricomycetes</taxon>
        <taxon>Agaricomycetidae</taxon>
        <taxon>Agaricales</taxon>
        <taxon>Agaricineae</taxon>
        <taxon>Nidulariaceae</taxon>
        <taxon>Crucibulum</taxon>
    </lineage>
</organism>
<dbReference type="OrthoDB" id="3070904at2759"/>